<evidence type="ECO:0000313" key="3">
    <source>
        <dbReference type="EMBL" id="KJZ70259.1"/>
    </source>
</evidence>
<sequence length="121" mass="12501">MKREHVTLPTLQFAAAAFFATVCQAAALDASTTLCVDGADKIIEASNCDGTGPAGSFFLARGPFPEDAGTGTTLTKQPIAKVDSSDHNARVAAGFPENGAIARRGFGKRNPQDDEDSSRGG</sequence>
<dbReference type="AlphaFoldDB" id="A0A0F8A2E2"/>
<feature type="region of interest" description="Disordered" evidence="1">
    <location>
        <begin position="81"/>
        <end position="121"/>
    </location>
</feature>
<keyword evidence="2" id="KW-0732">Signal</keyword>
<evidence type="ECO:0000313" key="4">
    <source>
        <dbReference type="Proteomes" id="UP000054481"/>
    </source>
</evidence>
<keyword evidence="4" id="KW-1185">Reference proteome</keyword>
<organism evidence="3 4">
    <name type="scientific">Hirsutella minnesotensis 3608</name>
    <dbReference type="NCBI Taxonomy" id="1043627"/>
    <lineage>
        <taxon>Eukaryota</taxon>
        <taxon>Fungi</taxon>
        <taxon>Dikarya</taxon>
        <taxon>Ascomycota</taxon>
        <taxon>Pezizomycotina</taxon>
        <taxon>Sordariomycetes</taxon>
        <taxon>Hypocreomycetidae</taxon>
        <taxon>Hypocreales</taxon>
        <taxon>Ophiocordycipitaceae</taxon>
        <taxon>Hirsutella</taxon>
    </lineage>
</organism>
<name>A0A0F8A2E2_9HYPO</name>
<dbReference type="EMBL" id="KQ030636">
    <property type="protein sequence ID" value="KJZ70259.1"/>
    <property type="molecule type" value="Genomic_DNA"/>
</dbReference>
<proteinExistence type="predicted"/>
<feature type="chain" id="PRO_5002526389" evidence="2">
    <location>
        <begin position="26"/>
        <end position="121"/>
    </location>
</feature>
<reference evidence="3 4" key="1">
    <citation type="journal article" date="2014" name="Genome Biol. Evol.">
        <title>Comparative genomics and transcriptomics analyses reveal divergent lifestyle features of nematode endoparasitic fungus Hirsutella minnesotensis.</title>
        <authorList>
            <person name="Lai Y."/>
            <person name="Liu K."/>
            <person name="Zhang X."/>
            <person name="Zhang X."/>
            <person name="Li K."/>
            <person name="Wang N."/>
            <person name="Shu C."/>
            <person name="Wu Y."/>
            <person name="Wang C."/>
            <person name="Bushley K.E."/>
            <person name="Xiang M."/>
            <person name="Liu X."/>
        </authorList>
    </citation>
    <scope>NUCLEOTIDE SEQUENCE [LARGE SCALE GENOMIC DNA]</scope>
    <source>
        <strain evidence="3 4">3608</strain>
    </source>
</reference>
<feature type="signal peptide" evidence="2">
    <location>
        <begin position="1"/>
        <end position="25"/>
    </location>
</feature>
<gene>
    <name evidence="3" type="ORF">HIM_10340</name>
</gene>
<accession>A0A0F8A2E2</accession>
<evidence type="ECO:0000256" key="1">
    <source>
        <dbReference type="SAM" id="MobiDB-lite"/>
    </source>
</evidence>
<dbReference type="OrthoDB" id="4840825at2759"/>
<dbReference type="Proteomes" id="UP000054481">
    <property type="component" value="Unassembled WGS sequence"/>
</dbReference>
<evidence type="ECO:0000256" key="2">
    <source>
        <dbReference type="SAM" id="SignalP"/>
    </source>
</evidence>
<protein>
    <submittedName>
        <fullName evidence="3">Uncharacterized protein</fullName>
    </submittedName>
</protein>